<sequence length="288" mass="30501">MVTKLEYLGLIPYRAPSFGLFMTSVTPLYWFGMPRDVKMGGLAMDVDNYMTMAVHKQNDKKLWADYNQRTGTNSSAMEHLVPEQIFSTEDSPAEGVSAVKALTLAVAEGQKVFTITRDNLDQALASITLATEVEQEIRQGVLAGKTVTAHERNITLNGWNGAGYLIIDPETGAGAYKISGGANGGFLSDDALDILGCIGFVFGVIGKGLIGVLSVGIAAFLNVKTVLDYLAIDHKCNGLGALIALSVFVSLLGIFFLTGPLIGIALMYAGLLASKAAVVVAESKICKG</sequence>
<dbReference type="Proteomes" id="UP000028073">
    <property type="component" value="Unassembled WGS sequence"/>
</dbReference>
<keyword evidence="1" id="KW-1133">Transmembrane helix</keyword>
<protein>
    <submittedName>
        <fullName evidence="2">Uncharacterized protein</fullName>
    </submittedName>
</protein>
<feature type="transmembrane region" description="Helical" evidence="1">
    <location>
        <begin position="12"/>
        <end position="31"/>
    </location>
</feature>
<keyword evidence="1" id="KW-0812">Transmembrane</keyword>
<accession>A0A081NI96</accession>
<proteinExistence type="predicted"/>
<keyword evidence="3" id="KW-1185">Reference proteome</keyword>
<dbReference type="AlphaFoldDB" id="A0A081NI96"/>
<organism evidence="2 3">
    <name type="scientific">Endozoicomonas numazuensis</name>
    <dbReference type="NCBI Taxonomy" id="1137799"/>
    <lineage>
        <taxon>Bacteria</taxon>
        <taxon>Pseudomonadati</taxon>
        <taxon>Pseudomonadota</taxon>
        <taxon>Gammaproteobacteria</taxon>
        <taxon>Oceanospirillales</taxon>
        <taxon>Endozoicomonadaceae</taxon>
        <taxon>Endozoicomonas</taxon>
    </lineage>
</organism>
<evidence type="ECO:0000313" key="3">
    <source>
        <dbReference type="Proteomes" id="UP000028073"/>
    </source>
</evidence>
<comment type="caution">
    <text evidence="2">The sequence shown here is derived from an EMBL/GenBank/DDBJ whole genome shotgun (WGS) entry which is preliminary data.</text>
</comment>
<keyword evidence="1" id="KW-0472">Membrane</keyword>
<feature type="transmembrane region" description="Helical" evidence="1">
    <location>
        <begin position="241"/>
        <end position="268"/>
    </location>
</feature>
<evidence type="ECO:0000256" key="1">
    <source>
        <dbReference type="SAM" id="Phobius"/>
    </source>
</evidence>
<reference evidence="2 3" key="1">
    <citation type="submission" date="2014-06" db="EMBL/GenBank/DDBJ databases">
        <title>Whole Genome Sequences of Three Symbiotic Endozoicomonas Bacteria.</title>
        <authorList>
            <person name="Neave M.J."/>
            <person name="Apprill A."/>
            <person name="Voolstra C.R."/>
        </authorList>
    </citation>
    <scope>NUCLEOTIDE SEQUENCE [LARGE SCALE GENOMIC DNA]</scope>
    <source>
        <strain evidence="2 3">DSM 25634</strain>
    </source>
</reference>
<dbReference type="STRING" id="1137799.GZ78_11500"/>
<gene>
    <name evidence="2" type="ORF">GZ78_11500</name>
</gene>
<evidence type="ECO:0000313" key="2">
    <source>
        <dbReference type="EMBL" id="KEQ18169.1"/>
    </source>
</evidence>
<feature type="transmembrane region" description="Helical" evidence="1">
    <location>
        <begin position="194"/>
        <end position="221"/>
    </location>
</feature>
<dbReference type="eggNOG" id="COG1305">
    <property type="taxonomic scope" value="Bacteria"/>
</dbReference>
<name>A0A081NI96_9GAMM</name>
<dbReference type="EMBL" id="JOKH01000002">
    <property type="protein sequence ID" value="KEQ18169.1"/>
    <property type="molecule type" value="Genomic_DNA"/>
</dbReference>